<proteinExistence type="predicted"/>
<keyword evidence="1" id="KW-1133">Transmembrane helix</keyword>
<comment type="caution">
    <text evidence="2">The sequence shown here is derived from an EMBL/GenBank/DDBJ whole genome shotgun (WGS) entry which is preliminary data.</text>
</comment>
<feature type="transmembrane region" description="Helical" evidence="1">
    <location>
        <begin position="278"/>
        <end position="300"/>
    </location>
</feature>
<organism evidence="2 3">
    <name type="scientific">Tropilaelaps mercedesae</name>
    <dbReference type="NCBI Taxonomy" id="418985"/>
    <lineage>
        <taxon>Eukaryota</taxon>
        <taxon>Metazoa</taxon>
        <taxon>Ecdysozoa</taxon>
        <taxon>Arthropoda</taxon>
        <taxon>Chelicerata</taxon>
        <taxon>Arachnida</taxon>
        <taxon>Acari</taxon>
        <taxon>Parasitiformes</taxon>
        <taxon>Mesostigmata</taxon>
        <taxon>Gamasina</taxon>
        <taxon>Dermanyssoidea</taxon>
        <taxon>Laelapidae</taxon>
        <taxon>Tropilaelaps</taxon>
    </lineage>
</organism>
<name>A0A1V9XDQ9_9ACAR</name>
<sequence>MALLIAPRIARAANDNKYSSEAKLRKYLTLFDPYVPPVDSVSDSAKLVVNITIKPQDIFGLSMDEHQDLWMDLLLCLSWNSSAYTWEPADFGNPFQISGKAHWLTWLVPFNRLQWNGLTEWCPQVRFMLQCKRLGSGFDAFPADELKCETDISNVDTFYGVEPITAGNVTYSRKDFRRMGDLFGKSGFYLEYMQTETTGEHNRLVVGVRRSASQWLFQMTVPVVMVSLLCLINLWLEATPQKHRDSSRLTTTLALIIIALVQIQMYSPSLSHCSRLPFILLVLAHLVCGQLVFFASYILIIRIDSCEKTRFLYQRAQQVGDVM</sequence>
<dbReference type="OrthoDB" id="10418442at2759"/>
<dbReference type="SUPFAM" id="SSF63712">
    <property type="entry name" value="Nicotinic receptor ligand binding domain-like"/>
    <property type="match status" value="1"/>
</dbReference>
<dbReference type="Gene3D" id="2.70.170.10">
    <property type="entry name" value="Neurotransmitter-gated ion-channel ligand-binding domain"/>
    <property type="match status" value="1"/>
</dbReference>
<dbReference type="EMBL" id="MNPL01014198">
    <property type="protein sequence ID" value="OQR71566.1"/>
    <property type="molecule type" value="Genomic_DNA"/>
</dbReference>
<dbReference type="InterPro" id="IPR006201">
    <property type="entry name" value="Neur_channel"/>
</dbReference>
<evidence type="ECO:0000313" key="3">
    <source>
        <dbReference type="Proteomes" id="UP000192247"/>
    </source>
</evidence>
<accession>A0A1V9XDQ9</accession>
<dbReference type="GO" id="GO:0005230">
    <property type="term" value="F:extracellular ligand-gated monoatomic ion channel activity"/>
    <property type="evidence" value="ECO:0007669"/>
    <property type="project" value="InterPro"/>
</dbReference>
<keyword evidence="2" id="KW-0675">Receptor</keyword>
<gene>
    <name evidence="2" type="ORF">BIW11_10911</name>
</gene>
<protein>
    <submittedName>
        <fullName evidence="2">Acetylcholine receptor subunit alpha-type acr-16-like</fullName>
    </submittedName>
</protein>
<evidence type="ECO:0000313" key="2">
    <source>
        <dbReference type="EMBL" id="OQR71566.1"/>
    </source>
</evidence>
<dbReference type="GO" id="GO:0016020">
    <property type="term" value="C:membrane"/>
    <property type="evidence" value="ECO:0007669"/>
    <property type="project" value="InterPro"/>
</dbReference>
<dbReference type="PANTHER" id="PTHR18945">
    <property type="entry name" value="NEUROTRANSMITTER GATED ION CHANNEL"/>
    <property type="match status" value="1"/>
</dbReference>
<feature type="transmembrane region" description="Helical" evidence="1">
    <location>
        <begin position="248"/>
        <end position="266"/>
    </location>
</feature>
<dbReference type="GO" id="GO:0004888">
    <property type="term" value="F:transmembrane signaling receptor activity"/>
    <property type="evidence" value="ECO:0007669"/>
    <property type="project" value="InterPro"/>
</dbReference>
<keyword evidence="3" id="KW-1185">Reference proteome</keyword>
<dbReference type="InterPro" id="IPR036734">
    <property type="entry name" value="Neur_chan_lig-bd_sf"/>
</dbReference>
<keyword evidence="1" id="KW-0812">Transmembrane</keyword>
<feature type="transmembrane region" description="Helical" evidence="1">
    <location>
        <begin position="215"/>
        <end position="236"/>
    </location>
</feature>
<keyword evidence="1" id="KW-0472">Membrane</keyword>
<dbReference type="Proteomes" id="UP000192247">
    <property type="component" value="Unassembled WGS sequence"/>
</dbReference>
<dbReference type="InParanoid" id="A0A1V9XDQ9"/>
<reference evidence="2 3" key="1">
    <citation type="journal article" date="2017" name="Gigascience">
        <title>Draft genome of the honey bee ectoparasitic mite, Tropilaelaps mercedesae, is shaped by the parasitic life history.</title>
        <authorList>
            <person name="Dong X."/>
            <person name="Armstrong S.D."/>
            <person name="Xia D."/>
            <person name="Makepeace B.L."/>
            <person name="Darby A.C."/>
            <person name="Kadowaki T."/>
        </authorList>
    </citation>
    <scope>NUCLEOTIDE SEQUENCE [LARGE SCALE GENOMIC DNA]</scope>
    <source>
        <strain evidence="2">Wuxi-XJTLU</strain>
    </source>
</reference>
<dbReference type="AlphaFoldDB" id="A0A1V9XDQ9"/>
<evidence type="ECO:0000256" key="1">
    <source>
        <dbReference type="SAM" id="Phobius"/>
    </source>
</evidence>